<dbReference type="Proteomes" id="UP001229313">
    <property type="component" value="Chromosome"/>
</dbReference>
<organism evidence="2 3">
    <name type="scientific">Lysobacter yananisis</name>
    <dbReference type="NCBI Taxonomy" id="1003114"/>
    <lineage>
        <taxon>Bacteria</taxon>
        <taxon>Pseudomonadati</taxon>
        <taxon>Pseudomonadota</taxon>
        <taxon>Gammaproteobacteria</taxon>
        <taxon>Lysobacterales</taxon>
        <taxon>Lysobacteraceae</taxon>
        <taxon>Lysobacter</taxon>
    </lineage>
</organism>
<accession>A0ABY9PEC7</accession>
<proteinExistence type="predicted"/>
<keyword evidence="3" id="KW-1185">Reference proteome</keyword>
<dbReference type="EMBL" id="CP133568">
    <property type="protein sequence ID" value="WMT05284.1"/>
    <property type="molecule type" value="Genomic_DNA"/>
</dbReference>
<reference evidence="2 3" key="1">
    <citation type="submission" date="2023-08" db="EMBL/GenBank/DDBJ databases">
        <title>The whole genome sequence of Lysobacter yananisis.</title>
        <authorList>
            <person name="Sun H."/>
        </authorList>
    </citation>
    <scope>NUCLEOTIDE SEQUENCE [LARGE SCALE GENOMIC DNA]</scope>
    <source>
        <strain evidence="2 3">SNNU513</strain>
    </source>
</reference>
<keyword evidence="1" id="KW-0732">Signal</keyword>
<feature type="signal peptide" evidence="1">
    <location>
        <begin position="1"/>
        <end position="18"/>
    </location>
</feature>
<evidence type="ECO:0000313" key="3">
    <source>
        <dbReference type="Proteomes" id="UP001229313"/>
    </source>
</evidence>
<evidence type="ECO:0000313" key="2">
    <source>
        <dbReference type="EMBL" id="WMT05284.1"/>
    </source>
</evidence>
<gene>
    <name evidence="2" type="ORF">RDV84_10685</name>
</gene>
<name>A0ABY9PEC7_9GAMM</name>
<feature type="chain" id="PRO_5046802085" evidence="1">
    <location>
        <begin position="19"/>
        <end position="148"/>
    </location>
</feature>
<protein>
    <submittedName>
        <fullName evidence="2">Uncharacterized protein</fullName>
    </submittedName>
</protein>
<sequence length="148" mass="16412">MRWLAVVALSVFSPAAFALSVVCADRGYPKDLPDPIRYEVSEHPATDADDAKTEVEYFVLLAKQVDGKDLDVARMEVLDGEEVVLSTGLRTHAHEVLGWGDTYFAVVRTTDTRRRIRIVATYDPVCRVTLRQTLSQDHAGAEPAPGKR</sequence>
<evidence type="ECO:0000256" key="1">
    <source>
        <dbReference type="SAM" id="SignalP"/>
    </source>
</evidence>
<dbReference type="RefSeq" id="WP_309153398.1">
    <property type="nucleotide sequence ID" value="NZ_CP133568.1"/>
</dbReference>